<organism evidence="1 2">
    <name type="scientific">Acetobacter malorum</name>
    <dbReference type="NCBI Taxonomy" id="178901"/>
    <lineage>
        <taxon>Bacteria</taxon>
        <taxon>Pseudomonadati</taxon>
        <taxon>Pseudomonadota</taxon>
        <taxon>Alphaproteobacteria</taxon>
        <taxon>Acetobacterales</taxon>
        <taxon>Acetobacteraceae</taxon>
        <taxon>Acetobacter</taxon>
    </lineage>
</organism>
<reference evidence="1 2" key="1">
    <citation type="submission" date="2016-03" db="EMBL/GenBank/DDBJ databases">
        <title>Draft genome sequence of Acetobacter malorum CECT 7742, a strain isolated from strawberry vinegar.</title>
        <authorList>
            <person name="Sainz F."/>
            <person name="Mas A."/>
            <person name="Torija M.J."/>
        </authorList>
    </citation>
    <scope>NUCLEOTIDE SEQUENCE [LARGE SCALE GENOMIC DNA]</scope>
    <source>
        <strain evidence="1 2">CECT 7742</strain>
    </source>
</reference>
<sequence>MPFVQVSGLIFLPDMPKRVVARTKNLRHATG</sequence>
<proteinExistence type="predicted"/>
<dbReference type="AlphaFoldDB" id="A0A177G963"/>
<protein>
    <submittedName>
        <fullName evidence="1">Uncharacterized protein</fullName>
    </submittedName>
</protein>
<dbReference type="EMBL" id="LVHD01000019">
    <property type="protein sequence ID" value="OAG75895.1"/>
    <property type="molecule type" value="Genomic_DNA"/>
</dbReference>
<evidence type="ECO:0000313" key="1">
    <source>
        <dbReference type="EMBL" id="OAG75895.1"/>
    </source>
</evidence>
<comment type="caution">
    <text evidence="1">The sequence shown here is derived from an EMBL/GenBank/DDBJ whole genome shotgun (WGS) entry which is preliminary data.</text>
</comment>
<evidence type="ECO:0000313" key="2">
    <source>
        <dbReference type="Proteomes" id="UP000077349"/>
    </source>
</evidence>
<name>A0A177G963_9PROT</name>
<dbReference type="Proteomes" id="UP000077349">
    <property type="component" value="Unassembled WGS sequence"/>
</dbReference>
<gene>
    <name evidence="1" type="ORF">Amal_02998</name>
</gene>
<accession>A0A177G963</accession>